<proteinExistence type="predicted"/>
<dbReference type="AlphaFoldDB" id="A0A6J4RZT9"/>
<sequence>MFSFAQADRLEACARVLDPPARVVMTGTVPDEALAAIRRGAGADIDVLVVGTGEIAGVEGSIDLLFIGPAAPYSVAAELFARWPGRVAPGGLLFVHGAFASPPLTAALLRAIGASRAWRYYGRDGALAEYVRADLTHGERVLDAIAQLSQLAYFMRRMARRRLRRQAA</sequence>
<protein>
    <submittedName>
        <fullName evidence="1">Uncharacterized protein</fullName>
    </submittedName>
</protein>
<accession>A0A6J4RZT9</accession>
<evidence type="ECO:0000313" key="1">
    <source>
        <dbReference type="EMBL" id="CAA9482778.1"/>
    </source>
</evidence>
<organism evidence="1">
    <name type="scientific">uncultured Solirubrobacteraceae bacterium</name>
    <dbReference type="NCBI Taxonomy" id="1162706"/>
    <lineage>
        <taxon>Bacteria</taxon>
        <taxon>Bacillati</taxon>
        <taxon>Actinomycetota</taxon>
        <taxon>Thermoleophilia</taxon>
        <taxon>Solirubrobacterales</taxon>
        <taxon>Solirubrobacteraceae</taxon>
        <taxon>environmental samples</taxon>
    </lineage>
</organism>
<dbReference type="EMBL" id="CADCVQ010000050">
    <property type="protein sequence ID" value="CAA9482778.1"/>
    <property type="molecule type" value="Genomic_DNA"/>
</dbReference>
<reference evidence="1" key="1">
    <citation type="submission" date="2020-02" db="EMBL/GenBank/DDBJ databases">
        <authorList>
            <person name="Meier V. D."/>
        </authorList>
    </citation>
    <scope>NUCLEOTIDE SEQUENCE</scope>
    <source>
        <strain evidence="1">AVDCRST_MAG67</strain>
    </source>
</reference>
<gene>
    <name evidence="1" type="ORF">AVDCRST_MAG67-1057</name>
</gene>
<name>A0A6J4RZT9_9ACTN</name>